<keyword evidence="2" id="KW-0233">DNA recombination</keyword>
<protein>
    <submittedName>
        <fullName evidence="7">Site-specific integrase</fullName>
    </submittedName>
</protein>
<feature type="region of interest" description="Disordered" evidence="4">
    <location>
        <begin position="1"/>
        <end position="20"/>
    </location>
</feature>
<evidence type="ECO:0000256" key="3">
    <source>
        <dbReference type="PROSITE-ProRule" id="PRU01248"/>
    </source>
</evidence>
<sequence>MAAGQGHDPQADDHGPLPRLHRHDLVPALGKIKLDDLGYRHIAAFVRAQLSRGRGPVTVHRILATLSSALGEAVRHHRLDHNPARPTIIPRPAAAERHIWTIDEAVSFLRYCNAADPLMADLVEVLIGTGIRKGEALALRWEDVHLDNRVLYIHTTLSAIDNNRLMITTPKTRNSRNWVAISSRVAAALRHRMQERCPSTTDGLEGDFVFHRPDGRPIHPEYALNRFHLLSREAGVSRTTLHDLRHLAATISITAGVPLTVVSKTLRHSTLSTTANIYSHLTTQAAREAVDVIDKILTQADRPTTPPRPIPAPRPPCDHIPQLHNQMTITRQPTHTTNYPRTVPTAVSTCDHPATTSRRNIRKAAPASCENGLRPAKTLVGTAGFEPTTP</sequence>
<evidence type="ECO:0000256" key="1">
    <source>
        <dbReference type="ARBA" id="ARBA00023125"/>
    </source>
</evidence>
<evidence type="ECO:0000313" key="7">
    <source>
        <dbReference type="EMBL" id="MEV5508608.1"/>
    </source>
</evidence>
<dbReference type="EMBL" id="JBFAUK010000015">
    <property type="protein sequence ID" value="MEV5508608.1"/>
    <property type="molecule type" value="Genomic_DNA"/>
</dbReference>
<accession>A0ABV3K102</accession>
<dbReference type="PANTHER" id="PTHR30349:SF91">
    <property type="entry name" value="INTA PROTEIN"/>
    <property type="match status" value="1"/>
</dbReference>
<evidence type="ECO:0000259" key="6">
    <source>
        <dbReference type="PROSITE" id="PS51900"/>
    </source>
</evidence>
<dbReference type="InterPro" id="IPR010998">
    <property type="entry name" value="Integrase_recombinase_N"/>
</dbReference>
<dbReference type="Proteomes" id="UP001552594">
    <property type="component" value="Unassembled WGS sequence"/>
</dbReference>
<dbReference type="RefSeq" id="WP_161968652.1">
    <property type="nucleotide sequence ID" value="NZ_JBFAUK010000015.1"/>
</dbReference>
<dbReference type="CDD" id="cd01189">
    <property type="entry name" value="INT_ICEBs1_C_like"/>
    <property type="match status" value="1"/>
</dbReference>
<comment type="caution">
    <text evidence="7">The sequence shown here is derived from an EMBL/GenBank/DDBJ whole genome shotgun (WGS) entry which is preliminary data.</text>
</comment>
<feature type="domain" description="Tyr recombinase" evidence="5">
    <location>
        <begin position="95"/>
        <end position="291"/>
    </location>
</feature>
<dbReference type="PROSITE" id="PS51898">
    <property type="entry name" value="TYR_RECOMBINASE"/>
    <property type="match status" value="1"/>
</dbReference>
<organism evidence="7 8">
    <name type="scientific">Streptomyces orinoci</name>
    <name type="common">Streptoverticillium orinoci</name>
    <dbReference type="NCBI Taxonomy" id="67339"/>
    <lineage>
        <taxon>Bacteria</taxon>
        <taxon>Bacillati</taxon>
        <taxon>Actinomycetota</taxon>
        <taxon>Actinomycetes</taxon>
        <taxon>Kitasatosporales</taxon>
        <taxon>Streptomycetaceae</taxon>
        <taxon>Streptomyces</taxon>
    </lineage>
</organism>
<evidence type="ECO:0000256" key="2">
    <source>
        <dbReference type="ARBA" id="ARBA00023172"/>
    </source>
</evidence>
<proteinExistence type="predicted"/>
<evidence type="ECO:0000259" key="5">
    <source>
        <dbReference type="PROSITE" id="PS51898"/>
    </source>
</evidence>
<reference evidence="7 8" key="1">
    <citation type="submission" date="2024-06" db="EMBL/GenBank/DDBJ databases">
        <title>The Natural Products Discovery Center: Release of the First 8490 Sequenced Strains for Exploring Actinobacteria Biosynthetic Diversity.</title>
        <authorList>
            <person name="Kalkreuter E."/>
            <person name="Kautsar S.A."/>
            <person name="Yang D."/>
            <person name="Bader C.D."/>
            <person name="Teijaro C.N."/>
            <person name="Fluegel L."/>
            <person name="Davis C.M."/>
            <person name="Simpson J.R."/>
            <person name="Lauterbach L."/>
            <person name="Steele A.D."/>
            <person name="Gui C."/>
            <person name="Meng S."/>
            <person name="Li G."/>
            <person name="Viehrig K."/>
            <person name="Ye F."/>
            <person name="Su P."/>
            <person name="Kiefer A.F."/>
            <person name="Nichols A."/>
            <person name="Cepeda A.J."/>
            <person name="Yan W."/>
            <person name="Fan B."/>
            <person name="Jiang Y."/>
            <person name="Adhikari A."/>
            <person name="Zheng C.-J."/>
            <person name="Schuster L."/>
            <person name="Cowan T.M."/>
            <person name="Smanski M.J."/>
            <person name="Chevrette M.G."/>
            <person name="De Carvalho L.P.S."/>
            <person name="Shen B."/>
        </authorList>
    </citation>
    <scope>NUCLEOTIDE SEQUENCE [LARGE SCALE GENOMIC DNA]</scope>
    <source>
        <strain evidence="7 8">NPDC052347</strain>
    </source>
</reference>
<name>A0ABV3K102_STRON</name>
<evidence type="ECO:0000313" key="8">
    <source>
        <dbReference type="Proteomes" id="UP001552594"/>
    </source>
</evidence>
<dbReference type="InterPro" id="IPR002104">
    <property type="entry name" value="Integrase_catalytic"/>
</dbReference>
<dbReference type="InterPro" id="IPR044068">
    <property type="entry name" value="CB"/>
</dbReference>
<dbReference type="InterPro" id="IPR050090">
    <property type="entry name" value="Tyrosine_recombinase_XerCD"/>
</dbReference>
<dbReference type="Pfam" id="PF00589">
    <property type="entry name" value="Phage_integrase"/>
    <property type="match status" value="1"/>
</dbReference>
<dbReference type="InterPro" id="IPR013762">
    <property type="entry name" value="Integrase-like_cat_sf"/>
</dbReference>
<dbReference type="InterPro" id="IPR011010">
    <property type="entry name" value="DNA_brk_join_enz"/>
</dbReference>
<dbReference type="Gene3D" id="1.10.443.10">
    <property type="entry name" value="Intergrase catalytic core"/>
    <property type="match status" value="1"/>
</dbReference>
<dbReference type="Gene3D" id="1.10.150.130">
    <property type="match status" value="1"/>
</dbReference>
<keyword evidence="1 3" id="KW-0238">DNA-binding</keyword>
<feature type="domain" description="Core-binding (CB)" evidence="6">
    <location>
        <begin position="1"/>
        <end position="74"/>
    </location>
</feature>
<dbReference type="PROSITE" id="PS51900">
    <property type="entry name" value="CB"/>
    <property type="match status" value="1"/>
</dbReference>
<dbReference type="SUPFAM" id="SSF56349">
    <property type="entry name" value="DNA breaking-rejoining enzymes"/>
    <property type="match status" value="1"/>
</dbReference>
<evidence type="ECO:0000256" key="4">
    <source>
        <dbReference type="SAM" id="MobiDB-lite"/>
    </source>
</evidence>
<gene>
    <name evidence="7" type="ORF">AB0L16_19440</name>
</gene>
<keyword evidence="8" id="KW-1185">Reference proteome</keyword>
<dbReference type="PANTHER" id="PTHR30349">
    <property type="entry name" value="PHAGE INTEGRASE-RELATED"/>
    <property type="match status" value="1"/>
</dbReference>